<keyword evidence="4" id="KW-1185">Reference proteome</keyword>
<feature type="domain" description="Fungal lipase-type" evidence="2">
    <location>
        <begin position="330"/>
        <end position="453"/>
    </location>
</feature>
<evidence type="ECO:0000259" key="2">
    <source>
        <dbReference type="Pfam" id="PF01764"/>
    </source>
</evidence>
<dbReference type="EMBL" id="CP096208">
    <property type="protein sequence ID" value="UPQ82263.1"/>
    <property type="molecule type" value="Genomic_DNA"/>
</dbReference>
<dbReference type="Pfam" id="PF01764">
    <property type="entry name" value="Lipase_3"/>
    <property type="match status" value="1"/>
</dbReference>
<sequence>MDRLACSSDNRWVNFRLIDEFGSGTAYAGLSYRLIDVMGVEYRGALNAEGCGRTAGLPGGPALLLVDSEYEGRDFFYRRLAIRESYPLPITELQVAAESTLHRPTGETWKGPYIASEQDAQFYQVEVRDLVQHTSHLPAPKKLSLRAAAGPARLVREIVETAPAGGIGLMTGTNYVLEVQALRAWRPLLSLDPEFSALNLYQLALFSTLSYGWFGQTPEKPGEADTVSYPTLGTVGHVLQTRMAAREETGYFADASKPWYPMVEDVPYSKRLELVPFDPALYPQNSPAMGDEQETPGKVHFFNDPRNGPLDLQGTDTQAYATHDDRLILIAVRGTAEKWDVWLDVDAAQVPAEGGSGNAHQGFHDAFLALRPFVENYLRQFRTDQKIVVCGHSLGGAVALLLAVWLREHVTPDVILYTYGAPRSGDAMFVESAKELVHHRIVNHNDPVPSVPASWMDTDKRMWIPGLAASVTGMHPAGGVALFLAGLVRLAGEPYLHHGAQRHFLPVPLTNNLTSSVMWQPSCEGIEEAACATKLLHQDMPERRSFLGQLLSASEHTMLLGYLPACWATLKRWQQASLESDPIITLREHQWLKREIETYRANLDEWQTRAHREFPTSSIELRPQDRPLNQRNMTYSALKKREAEIRRAINHAQKELARAEHALDRLGYLATAAITPHDVYGSMVTHMELAQMVDRWLSHKENRAEVRLAQIPPPAGSMA</sequence>
<organism evidence="3 4">
    <name type="scientific">Pseudomonas knackmussii</name>
    <dbReference type="NCBI Taxonomy" id="65741"/>
    <lineage>
        <taxon>Bacteria</taxon>
        <taxon>Pseudomonadati</taxon>
        <taxon>Pseudomonadota</taxon>
        <taxon>Gammaproteobacteria</taxon>
        <taxon>Pseudomonadales</taxon>
        <taxon>Pseudomonadaceae</taxon>
        <taxon>Pseudomonas</taxon>
    </lineage>
</organism>
<dbReference type="InterPro" id="IPR029058">
    <property type="entry name" value="AB_hydrolase_fold"/>
</dbReference>
<evidence type="ECO:0000313" key="4">
    <source>
        <dbReference type="Proteomes" id="UP000831189"/>
    </source>
</evidence>
<evidence type="ECO:0000313" key="3">
    <source>
        <dbReference type="EMBL" id="UPQ82263.1"/>
    </source>
</evidence>
<dbReference type="SUPFAM" id="SSF53474">
    <property type="entry name" value="alpha/beta-Hydrolases"/>
    <property type="match status" value="1"/>
</dbReference>
<dbReference type="PANTHER" id="PTHR45856">
    <property type="entry name" value="ALPHA/BETA-HYDROLASES SUPERFAMILY PROTEIN"/>
    <property type="match status" value="1"/>
</dbReference>
<feature type="coiled-coil region" evidence="1">
    <location>
        <begin position="635"/>
        <end position="662"/>
    </location>
</feature>
<dbReference type="PANTHER" id="PTHR45856:SF24">
    <property type="entry name" value="FUNGAL LIPASE-LIKE DOMAIN-CONTAINING PROTEIN"/>
    <property type="match status" value="1"/>
</dbReference>
<name>A0ABY4KN27_9PSED</name>
<dbReference type="Gene3D" id="3.40.50.1820">
    <property type="entry name" value="alpha/beta hydrolase"/>
    <property type="match status" value="1"/>
</dbReference>
<accession>A0ABY4KN27</accession>
<dbReference type="CDD" id="cd00519">
    <property type="entry name" value="Lipase_3"/>
    <property type="match status" value="1"/>
</dbReference>
<evidence type="ECO:0000256" key="1">
    <source>
        <dbReference type="SAM" id="Coils"/>
    </source>
</evidence>
<gene>
    <name evidence="3" type="ORF">M0M42_17995</name>
</gene>
<reference evidence="3 4" key="1">
    <citation type="submission" date="2022-04" db="EMBL/GenBank/DDBJ databases">
        <title>Pseudomonas knackmussii B09-2.</title>
        <authorList>
            <person name="Deng Y."/>
        </authorList>
    </citation>
    <scope>NUCLEOTIDE SEQUENCE [LARGE SCALE GENOMIC DNA]</scope>
    <source>
        <strain evidence="3 4">B09-2</strain>
    </source>
</reference>
<keyword evidence="1" id="KW-0175">Coiled coil</keyword>
<dbReference type="InterPro" id="IPR051218">
    <property type="entry name" value="Sec_MonoDiacylglyc_Lipase"/>
</dbReference>
<protein>
    <submittedName>
        <fullName evidence="3">Lipase family protein</fullName>
    </submittedName>
</protein>
<dbReference type="Proteomes" id="UP000831189">
    <property type="component" value="Chromosome"/>
</dbReference>
<dbReference type="InterPro" id="IPR002921">
    <property type="entry name" value="Fungal_lipase-type"/>
</dbReference>
<proteinExistence type="predicted"/>